<name>A0AA35Y1A3_9PROT</name>
<dbReference type="RefSeq" id="WP_289840547.1">
    <property type="nucleotide sequence ID" value="NZ_CATKSH010000006.1"/>
</dbReference>
<evidence type="ECO:0000313" key="2">
    <source>
        <dbReference type="Proteomes" id="UP001176960"/>
    </source>
</evidence>
<dbReference type="AlphaFoldDB" id="A0AA35Y1A3"/>
<dbReference type="Proteomes" id="UP001176960">
    <property type="component" value="Unassembled WGS sequence"/>
</dbReference>
<protein>
    <submittedName>
        <fullName evidence="1">Uncharacterized protein</fullName>
    </submittedName>
</protein>
<gene>
    <name evidence="1" type="ORF">LMG32879_001253</name>
</gene>
<comment type="caution">
    <text evidence="1">The sequence shown here is derived from an EMBL/GenBank/DDBJ whole genome shotgun (WGS) entry which is preliminary data.</text>
</comment>
<evidence type="ECO:0000313" key="1">
    <source>
        <dbReference type="EMBL" id="CAI9120421.1"/>
    </source>
</evidence>
<sequence length="180" mass="19548">MSGKMTHNPLSPPRLETAKRIVHQGHLKGLELSKGKAIQMSEALWRNAQRDKAFRLALVRLMIATSQVATVSLSEAKAVVDQGDAEHGPHSGVTMTPAILAEHNPLSEAKVHAAREVFASAMLRAAEAKNGDVDASRQLVWAWARQDAELETAMVRLGCMGINLIWVVLPDPVGNPETLH</sequence>
<proteinExistence type="predicted"/>
<accession>A0AA35Y1A3</accession>
<keyword evidence="2" id="KW-1185">Reference proteome</keyword>
<reference evidence="1" key="1">
    <citation type="submission" date="2023-03" db="EMBL/GenBank/DDBJ databases">
        <authorList>
            <person name="Cleenwerck I."/>
        </authorList>
    </citation>
    <scope>NUCLEOTIDE SEQUENCE</scope>
    <source>
        <strain evidence="1">LMG 32879</strain>
    </source>
</reference>
<organism evidence="1 2">
    <name type="scientific">Brytella acorum</name>
    <dbReference type="NCBI Taxonomy" id="2959299"/>
    <lineage>
        <taxon>Bacteria</taxon>
        <taxon>Pseudomonadati</taxon>
        <taxon>Pseudomonadota</taxon>
        <taxon>Alphaproteobacteria</taxon>
        <taxon>Acetobacterales</taxon>
        <taxon>Acetobacteraceae</taxon>
        <taxon>Brytella</taxon>
    </lineage>
</organism>
<dbReference type="EMBL" id="CATKSH010000006">
    <property type="protein sequence ID" value="CAI9120421.1"/>
    <property type="molecule type" value="Genomic_DNA"/>
</dbReference>